<keyword evidence="7" id="KW-0472">Membrane</keyword>
<dbReference type="Pfam" id="PF05228">
    <property type="entry name" value="CHASE4"/>
    <property type="match status" value="1"/>
</dbReference>
<keyword evidence="4" id="KW-0597">Phosphoprotein</keyword>
<feature type="domain" description="Histidine kinase" evidence="8">
    <location>
        <begin position="426"/>
        <end position="643"/>
    </location>
</feature>
<name>A0A5C6FBJ9_9BACT</name>
<sequence>MLPDRSKLMRYPLLQFIAFVPTRLRRGIDRCTDVVCGVPHQANRGSVRSKLVLSLAAMFLAVIMVNELVERIVIGPEFAALERTSAARDALRVQTAIENEMDHFGELAANWASNLSGDHSSTWHEHELQWICTVEDHGDTTWILGSNHERDDDVVELIEAARRASSSASESPRKPFQGLARIDNGALVMCSASPIPNSAEPSSDPTHQTLVVGRELTPQFFDKLCEQTQVDFVLQPPRQSESMVMWEAAKVLVVEFPLVSTPATDHTASSSVDERSATSLANVFIRIPRQIVSRADHTFSMARNLFILGSVLAILSLLLTLQWIVVFPLNRVRDHFNAVGVDGMTVSPLLLECDDEIGDLSRAFDQMIHRLGETQKQLSEASQASGRSEVAATVIHNVGNVLTNVNSLIDTASDRVGSLRVEPLRQLARRLQEPGGSPELIQATPLYLDSLANKWRSDQDSLSETLATLNDNVKHIHDIIRDQQRHADQQIEYGMVDVGSILDDAIGCCSAKLTEESVAVRMDDHGKVFAYGDRSLLLQTIINIISNAAQAMTLSPQDQRTLNVCLLDHGNEVRIEIRDSGCGMSAETLSRVFDAHFTLREGGTGLGLHFCANTIRKLGGSIQAHSDGIGHGSTFAIRLEKSKQRTSSAAHADESIIENEETLA</sequence>
<evidence type="ECO:0000259" key="8">
    <source>
        <dbReference type="PROSITE" id="PS50109"/>
    </source>
</evidence>
<dbReference type="Pfam" id="PF02518">
    <property type="entry name" value="HATPase_c"/>
    <property type="match status" value="1"/>
</dbReference>
<dbReference type="Gene3D" id="3.30.565.10">
    <property type="entry name" value="Histidine kinase-like ATPase, C-terminal domain"/>
    <property type="match status" value="1"/>
</dbReference>
<dbReference type="OrthoDB" id="149796at2"/>
<feature type="domain" description="HAMP" evidence="9">
    <location>
        <begin position="323"/>
        <end position="376"/>
    </location>
</feature>
<keyword evidence="5 10" id="KW-0808">Transferase</keyword>
<feature type="transmembrane region" description="Helical" evidence="7">
    <location>
        <begin position="305"/>
        <end position="325"/>
    </location>
</feature>
<evidence type="ECO:0000256" key="7">
    <source>
        <dbReference type="SAM" id="Phobius"/>
    </source>
</evidence>
<dbReference type="PRINTS" id="PR00344">
    <property type="entry name" value="BCTRLSENSOR"/>
</dbReference>
<dbReference type="EC" id="2.7.13.3" evidence="3"/>
<dbReference type="InterPro" id="IPR005467">
    <property type="entry name" value="His_kinase_dom"/>
</dbReference>
<evidence type="ECO:0000256" key="2">
    <source>
        <dbReference type="ARBA" id="ARBA00004370"/>
    </source>
</evidence>
<organism evidence="10 11">
    <name type="scientific">Rubripirellula tenax</name>
    <dbReference type="NCBI Taxonomy" id="2528015"/>
    <lineage>
        <taxon>Bacteria</taxon>
        <taxon>Pseudomonadati</taxon>
        <taxon>Planctomycetota</taxon>
        <taxon>Planctomycetia</taxon>
        <taxon>Pirellulales</taxon>
        <taxon>Pirellulaceae</taxon>
        <taxon>Rubripirellula</taxon>
    </lineage>
</organism>
<protein>
    <recommendedName>
        <fullName evidence="3">histidine kinase</fullName>
        <ecNumber evidence="3">2.7.13.3</ecNumber>
    </recommendedName>
</protein>
<dbReference type="InterPro" id="IPR007892">
    <property type="entry name" value="CHASE4"/>
</dbReference>
<keyword evidence="7" id="KW-0812">Transmembrane</keyword>
<evidence type="ECO:0000256" key="1">
    <source>
        <dbReference type="ARBA" id="ARBA00000085"/>
    </source>
</evidence>
<dbReference type="SMART" id="SM00304">
    <property type="entry name" value="HAMP"/>
    <property type="match status" value="1"/>
</dbReference>
<dbReference type="PROSITE" id="PS50885">
    <property type="entry name" value="HAMP"/>
    <property type="match status" value="1"/>
</dbReference>
<dbReference type="PANTHER" id="PTHR43065">
    <property type="entry name" value="SENSOR HISTIDINE KINASE"/>
    <property type="match status" value="1"/>
</dbReference>
<evidence type="ECO:0000259" key="9">
    <source>
        <dbReference type="PROSITE" id="PS50885"/>
    </source>
</evidence>
<comment type="caution">
    <text evidence="10">The sequence shown here is derived from an EMBL/GenBank/DDBJ whole genome shotgun (WGS) entry which is preliminary data.</text>
</comment>
<evidence type="ECO:0000313" key="11">
    <source>
        <dbReference type="Proteomes" id="UP000318288"/>
    </source>
</evidence>
<dbReference type="EMBL" id="SJPW01000002">
    <property type="protein sequence ID" value="TWU58778.1"/>
    <property type="molecule type" value="Genomic_DNA"/>
</dbReference>
<gene>
    <name evidence="10" type="primary">zraS_4</name>
    <name evidence="10" type="ORF">Poly51_15580</name>
</gene>
<evidence type="ECO:0000256" key="5">
    <source>
        <dbReference type="ARBA" id="ARBA00022679"/>
    </source>
</evidence>
<keyword evidence="7" id="KW-1133">Transmembrane helix</keyword>
<accession>A0A5C6FBJ9</accession>
<dbReference type="Proteomes" id="UP000318288">
    <property type="component" value="Unassembled WGS sequence"/>
</dbReference>
<evidence type="ECO:0000256" key="6">
    <source>
        <dbReference type="ARBA" id="ARBA00022777"/>
    </source>
</evidence>
<dbReference type="InterPro" id="IPR003594">
    <property type="entry name" value="HATPase_dom"/>
</dbReference>
<dbReference type="PANTHER" id="PTHR43065:SF42">
    <property type="entry name" value="TWO-COMPONENT SENSOR PPRA"/>
    <property type="match status" value="1"/>
</dbReference>
<dbReference type="Gene3D" id="6.10.340.10">
    <property type="match status" value="1"/>
</dbReference>
<dbReference type="InterPro" id="IPR004358">
    <property type="entry name" value="Sig_transdc_His_kin-like_C"/>
</dbReference>
<dbReference type="CDD" id="cd06225">
    <property type="entry name" value="HAMP"/>
    <property type="match status" value="1"/>
</dbReference>
<keyword evidence="11" id="KW-1185">Reference proteome</keyword>
<comment type="catalytic activity">
    <reaction evidence="1">
        <text>ATP + protein L-histidine = ADP + protein N-phospho-L-histidine.</text>
        <dbReference type="EC" id="2.7.13.3"/>
    </reaction>
</comment>
<dbReference type="GO" id="GO:0004673">
    <property type="term" value="F:protein histidine kinase activity"/>
    <property type="evidence" value="ECO:0007669"/>
    <property type="project" value="UniProtKB-EC"/>
</dbReference>
<dbReference type="PROSITE" id="PS50109">
    <property type="entry name" value="HIS_KIN"/>
    <property type="match status" value="1"/>
</dbReference>
<dbReference type="SMART" id="SM00387">
    <property type="entry name" value="HATPase_c"/>
    <property type="match status" value="1"/>
</dbReference>
<dbReference type="InterPro" id="IPR036890">
    <property type="entry name" value="HATPase_C_sf"/>
</dbReference>
<dbReference type="InterPro" id="IPR003660">
    <property type="entry name" value="HAMP_dom"/>
</dbReference>
<evidence type="ECO:0000313" key="10">
    <source>
        <dbReference type="EMBL" id="TWU58778.1"/>
    </source>
</evidence>
<dbReference type="SUPFAM" id="SSF158472">
    <property type="entry name" value="HAMP domain-like"/>
    <property type="match status" value="1"/>
</dbReference>
<evidence type="ECO:0000256" key="4">
    <source>
        <dbReference type="ARBA" id="ARBA00022553"/>
    </source>
</evidence>
<reference evidence="10 11" key="1">
    <citation type="submission" date="2019-02" db="EMBL/GenBank/DDBJ databases">
        <title>Deep-cultivation of Planctomycetes and their phenomic and genomic characterization uncovers novel biology.</title>
        <authorList>
            <person name="Wiegand S."/>
            <person name="Jogler M."/>
            <person name="Boedeker C."/>
            <person name="Pinto D."/>
            <person name="Vollmers J."/>
            <person name="Rivas-Marin E."/>
            <person name="Kohn T."/>
            <person name="Peeters S.H."/>
            <person name="Heuer A."/>
            <person name="Rast P."/>
            <person name="Oberbeckmann S."/>
            <person name="Bunk B."/>
            <person name="Jeske O."/>
            <person name="Meyerdierks A."/>
            <person name="Storesund J.E."/>
            <person name="Kallscheuer N."/>
            <person name="Luecker S."/>
            <person name="Lage O.M."/>
            <person name="Pohl T."/>
            <person name="Merkel B.J."/>
            <person name="Hornburger P."/>
            <person name="Mueller R.-W."/>
            <person name="Bruemmer F."/>
            <person name="Labrenz M."/>
            <person name="Spormann A.M."/>
            <person name="Op Den Camp H."/>
            <person name="Overmann J."/>
            <person name="Amann R."/>
            <person name="Jetten M.S.M."/>
            <person name="Mascher T."/>
            <person name="Medema M.H."/>
            <person name="Devos D.P."/>
            <person name="Kaster A.-K."/>
            <person name="Ovreas L."/>
            <person name="Rohde M."/>
            <person name="Galperin M.Y."/>
            <person name="Jogler C."/>
        </authorList>
    </citation>
    <scope>NUCLEOTIDE SEQUENCE [LARGE SCALE GENOMIC DNA]</scope>
    <source>
        <strain evidence="10 11">Poly51</strain>
    </source>
</reference>
<dbReference type="AlphaFoldDB" id="A0A5C6FBJ9"/>
<keyword evidence="6" id="KW-0418">Kinase</keyword>
<dbReference type="SUPFAM" id="SSF55874">
    <property type="entry name" value="ATPase domain of HSP90 chaperone/DNA topoisomerase II/histidine kinase"/>
    <property type="match status" value="1"/>
</dbReference>
<comment type="subcellular location">
    <subcellularLocation>
        <location evidence="2">Membrane</location>
    </subcellularLocation>
</comment>
<dbReference type="GO" id="GO:0007165">
    <property type="term" value="P:signal transduction"/>
    <property type="evidence" value="ECO:0007669"/>
    <property type="project" value="InterPro"/>
</dbReference>
<dbReference type="GO" id="GO:0016020">
    <property type="term" value="C:membrane"/>
    <property type="evidence" value="ECO:0007669"/>
    <property type="project" value="UniProtKB-SubCell"/>
</dbReference>
<proteinExistence type="predicted"/>
<evidence type="ECO:0000256" key="3">
    <source>
        <dbReference type="ARBA" id="ARBA00012438"/>
    </source>
</evidence>